<feature type="transmembrane region" description="Helical" evidence="9">
    <location>
        <begin position="189"/>
        <end position="207"/>
    </location>
</feature>
<evidence type="ECO:0000313" key="10">
    <source>
        <dbReference type="EMBL" id="SFE39110.1"/>
    </source>
</evidence>
<evidence type="ECO:0000256" key="3">
    <source>
        <dbReference type="ARBA" id="ARBA00022475"/>
    </source>
</evidence>
<feature type="transmembrane region" description="Helical" evidence="9">
    <location>
        <begin position="91"/>
        <end position="114"/>
    </location>
</feature>
<proteinExistence type="inferred from homology"/>
<dbReference type="RefSeq" id="WP_092195774.1">
    <property type="nucleotide sequence ID" value="NZ_FOND01000003.1"/>
</dbReference>
<dbReference type="GO" id="GO:0005886">
    <property type="term" value="C:plasma membrane"/>
    <property type="evidence" value="ECO:0007669"/>
    <property type="project" value="UniProtKB-SubCell"/>
</dbReference>
<dbReference type="EMBL" id="FOND01000003">
    <property type="protein sequence ID" value="SFE39110.1"/>
    <property type="molecule type" value="Genomic_DNA"/>
</dbReference>
<dbReference type="InterPro" id="IPR001851">
    <property type="entry name" value="ABC_transp_permease"/>
</dbReference>
<keyword evidence="5" id="KW-0029">Amino-acid transport</keyword>
<dbReference type="STRING" id="1798228.SAMN05216574_103234"/>
<keyword evidence="11" id="KW-1185">Reference proteome</keyword>
<dbReference type="GO" id="GO:0022857">
    <property type="term" value="F:transmembrane transporter activity"/>
    <property type="evidence" value="ECO:0007669"/>
    <property type="project" value="InterPro"/>
</dbReference>
<comment type="subcellular location">
    <subcellularLocation>
        <location evidence="1">Cell membrane</location>
        <topology evidence="1">Multi-pass membrane protein</topology>
    </subcellularLocation>
</comment>
<dbReference type="Proteomes" id="UP000198589">
    <property type="component" value="Unassembled WGS sequence"/>
</dbReference>
<evidence type="ECO:0000256" key="6">
    <source>
        <dbReference type="ARBA" id="ARBA00022989"/>
    </source>
</evidence>
<feature type="transmembrane region" description="Helical" evidence="9">
    <location>
        <begin position="141"/>
        <end position="159"/>
    </location>
</feature>
<dbReference type="PANTHER" id="PTHR11795:SF451">
    <property type="entry name" value="ABC TRANSPORTER PERMEASE PROTEIN"/>
    <property type="match status" value="1"/>
</dbReference>
<dbReference type="InterPro" id="IPR052157">
    <property type="entry name" value="BCAA_transport_permease"/>
</dbReference>
<feature type="transmembrane region" description="Helical" evidence="9">
    <location>
        <begin position="59"/>
        <end position="79"/>
    </location>
</feature>
<keyword evidence="2" id="KW-0813">Transport</keyword>
<dbReference type="OrthoDB" id="9807115at2"/>
<evidence type="ECO:0000256" key="5">
    <source>
        <dbReference type="ARBA" id="ARBA00022970"/>
    </source>
</evidence>
<dbReference type="Pfam" id="PF02653">
    <property type="entry name" value="BPD_transp_2"/>
    <property type="match status" value="1"/>
</dbReference>
<feature type="transmembrane region" description="Helical" evidence="9">
    <location>
        <begin position="269"/>
        <end position="291"/>
    </location>
</feature>
<organism evidence="10 11">
    <name type="scientific">Blastococcus tunisiensis</name>
    <dbReference type="NCBI Taxonomy" id="1798228"/>
    <lineage>
        <taxon>Bacteria</taxon>
        <taxon>Bacillati</taxon>
        <taxon>Actinomycetota</taxon>
        <taxon>Actinomycetes</taxon>
        <taxon>Geodermatophilales</taxon>
        <taxon>Geodermatophilaceae</taxon>
        <taxon>Blastococcus</taxon>
    </lineage>
</organism>
<dbReference type="CDD" id="cd06582">
    <property type="entry name" value="TM_PBP1_LivH_like"/>
    <property type="match status" value="1"/>
</dbReference>
<evidence type="ECO:0000256" key="4">
    <source>
        <dbReference type="ARBA" id="ARBA00022692"/>
    </source>
</evidence>
<keyword evidence="4 9" id="KW-0812">Transmembrane</keyword>
<feature type="transmembrane region" description="Helical" evidence="9">
    <location>
        <begin position="12"/>
        <end position="29"/>
    </location>
</feature>
<accession>A0A1I2A8H8</accession>
<comment type="similarity">
    <text evidence="8">Belongs to the binding-protein-dependent transport system permease family. LivHM subfamily.</text>
</comment>
<dbReference type="GO" id="GO:0006865">
    <property type="term" value="P:amino acid transport"/>
    <property type="evidence" value="ECO:0007669"/>
    <property type="project" value="UniProtKB-KW"/>
</dbReference>
<evidence type="ECO:0000313" key="11">
    <source>
        <dbReference type="Proteomes" id="UP000198589"/>
    </source>
</evidence>
<evidence type="ECO:0000256" key="7">
    <source>
        <dbReference type="ARBA" id="ARBA00023136"/>
    </source>
</evidence>
<evidence type="ECO:0000256" key="2">
    <source>
        <dbReference type="ARBA" id="ARBA00022448"/>
    </source>
</evidence>
<name>A0A1I2A8H8_9ACTN</name>
<evidence type="ECO:0000256" key="1">
    <source>
        <dbReference type="ARBA" id="ARBA00004651"/>
    </source>
</evidence>
<keyword evidence="6 9" id="KW-1133">Transmembrane helix</keyword>
<dbReference type="AlphaFoldDB" id="A0A1I2A8H8"/>
<gene>
    <name evidence="10" type="ORF">SAMN05216574_103234</name>
</gene>
<dbReference type="PANTHER" id="PTHR11795">
    <property type="entry name" value="BRANCHED-CHAIN AMINO ACID TRANSPORT SYSTEM PERMEASE PROTEIN LIVH"/>
    <property type="match status" value="1"/>
</dbReference>
<reference evidence="11" key="1">
    <citation type="submission" date="2016-10" db="EMBL/GenBank/DDBJ databases">
        <authorList>
            <person name="Varghese N."/>
            <person name="Submissions S."/>
        </authorList>
    </citation>
    <scope>NUCLEOTIDE SEQUENCE [LARGE SCALE GENOMIC DNA]</scope>
    <source>
        <strain evidence="11">DSM 46838</strain>
    </source>
</reference>
<feature type="transmembrane region" description="Helical" evidence="9">
    <location>
        <begin position="238"/>
        <end position="257"/>
    </location>
</feature>
<evidence type="ECO:0000256" key="8">
    <source>
        <dbReference type="ARBA" id="ARBA00037998"/>
    </source>
</evidence>
<feature type="transmembrane region" description="Helical" evidence="9">
    <location>
        <begin position="213"/>
        <end position="231"/>
    </location>
</feature>
<keyword evidence="7 9" id="KW-0472">Membrane</keyword>
<protein>
    <submittedName>
        <fullName evidence="10">Amino acid/amide ABC transporter membrane protein 1, HAAT family</fullName>
    </submittedName>
</protein>
<keyword evidence="3" id="KW-1003">Cell membrane</keyword>
<evidence type="ECO:0000256" key="9">
    <source>
        <dbReference type="SAM" id="Phobius"/>
    </source>
</evidence>
<sequence length="294" mass="31343">MIQLIEYALNGALLGLLYALIAMGFVVIYRASKVFNFAQGELVVVGAFLVWFFTLDLGLPLYVGFALALIGAAIFGLIIEPLLFRRLVGQSTFSMVMVTIGLLILLRGLVLVIFGPSVRPFPDLISTAPITFGDITLNRGLAYGGIFTILLAIGVSLYFSRTRPGLRMTVVAEDHQIAQSMGISVRRSIAYAWGMGMVLSTLGAVFYLNGKSVTFLVAEIGFAALPVALLAGLESVGGLIPAGIIVGVAQGLAAGYIDPVVGGSFSAVFPYLVMVIILFLRPSGLFGWRIVERV</sequence>